<dbReference type="SFLD" id="SFLDG01129">
    <property type="entry name" value="C1.5:_HAD__Beta-PGM__Phosphata"/>
    <property type="match status" value="1"/>
</dbReference>
<dbReference type="GO" id="GO:0046872">
    <property type="term" value="F:metal ion binding"/>
    <property type="evidence" value="ECO:0007669"/>
    <property type="project" value="UniProtKB-KW"/>
</dbReference>
<dbReference type="InterPro" id="IPR023214">
    <property type="entry name" value="HAD_sf"/>
</dbReference>
<feature type="binding site" evidence="10">
    <location>
        <position position="10"/>
    </location>
    <ligand>
        <name>Mg(2+)</name>
        <dbReference type="ChEBI" id="CHEBI:18420"/>
    </ligand>
</feature>
<dbReference type="GO" id="GO:0005829">
    <property type="term" value="C:cytosol"/>
    <property type="evidence" value="ECO:0007669"/>
    <property type="project" value="TreeGrafter"/>
</dbReference>
<sequence>MIKFIAFDLDGTLLDSVPDLTVAVDKAMCSMGRDGVSEAQVREWVGNGADSLVARALSQNYHVDPSISDELKQQARAQFDHFYAECGHDESHLYPTVKNTLEQLFAEGYQLAIVTNKPGQFVPDILEQHQIAHLFVEVIGGDALPKRKPDPMPLEYLMDKYGMAHNQIILVGDSKNDVLAAKNAGIGSVALPYGYNHGEPIEDSNPDFLIQQLSGLHEVLHQLSQ</sequence>
<comment type="cofactor">
    <cofactor evidence="2 10">
        <name>Mg(2+)</name>
        <dbReference type="ChEBI" id="CHEBI:18420"/>
    </cofactor>
</comment>
<evidence type="ECO:0000313" key="11">
    <source>
        <dbReference type="EMBL" id="GAM77196.1"/>
    </source>
</evidence>
<reference evidence="11 12" key="1">
    <citation type="submission" date="2015-01" db="EMBL/GenBank/DDBJ databases">
        <title>Vibrio sp. C94 JCM 19241 whole genome shotgun sequence.</title>
        <authorList>
            <person name="Sawabe T."/>
            <person name="Meirelles P."/>
            <person name="Feng G."/>
            <person name="Sayaka M."/>
            <person name="Hattori M."/>
            <person name="Ohkuma M."/>
        </authorList>
    </citation>
    <scope>NUCLEOTIDE SEQUENCE [LARGE SCALE GENOMIC DNA]</scope>
    <source>
        <strain evidence="12">JCM 19241</strain>
    </source>
</reference>
<dbReference type="NCBIfam" id="TIGR01509">
    <property type="entry name" value="HAD-SF-IA-v3"/>
    <property type="match status" value="1"/>
</dbReference>
<dbReference type="EC" id="3.1.3.18" evidence="5 10"/>
<evidence type="ECO:0000256" key="8">
    <source>
        <dbReference type="ARBA" id="ARBA00022842"/>
    </source>
</evidence>
<feature type="active site" description="Nucleophile" evidence="10">
    <location>
        <position position="8"/>
    </location>
</feature>
<dbReference type="InterPro" id="IPR037512">
    <property type="entry name" value="PGPase_prok"/>
</dbReference>
<protein>
    <recommendedName>
        <fullName evidence="5 10">Phosphoglycolate phosphatase</fullName>
        <shortName evidence="10">PGP</shortName>
        <shortName evidence="10">PGPase</shortName>
        <ecNumber evidence="5 10">3.1.3.18</ecNumber>
    </recommendedName>
</protein>
<dbReference type="GO" id="GO:0008967">
    <property type="term" value="F:phosphoglycolate phosphatase activity"/>
    <property type="evidence" value="ECO:0007669"/>
    <property type="project" value="UniProtKB-UniRule"/>
</dbReference>
<dbReference type="SFLD" id="SFLDS00003">
    <property type="entry name" value="Haloacid_Dehalogenase"/>
    <property type="match status" value="1"/>
</dbReference>
<feature type="binding site" evidence="10">
    <location>
        <position position="8"/>
    </location>
    <ligand>
        <name>Mg(2+)</name>
        <dbReference type="ChEBI" id="CHEBI:18420"/>
    </ligand>
</feature>
<dbReference type="EMBL" id="BBSC01000008">
    <property type="protein sequence ID" value="GAM77196.1"/>
    <property type="molecule type" value="Genomic_DNA"/>
</dbReference>
<feature type="binding site" evidence="10">
    <location>
        <position position="173"/>
    </location>
    <ligand>
        <name>Mg(2+)</name>
        <dbReference type="ChEBI" id="CHEBI:18420"/>
    </ligand>
</feature>
<dbReference type="HAMAP" id="MF_00495">
    <property type="entry name" value="GPH_hydrolase_bact"/>
    <property type="match status" value="1"/>
</dbReference>
<dbReference type="STRING" id="1481914.JCM19241_1666"/>
<dbReference type="Gene3D" id="1.10.150.240">
    <property type="entry name" value="Putative phosphatase, domain 2"/>
    <property type="match status" value="1"/>
</dbReference>
<evidence type="ECO:0000256" key="10">
    <source>
        <dbReference type="HAMAP-Rule" id="MF_00495"/>
    </source>
</evidence>
<dbReference type="InterPro" id="IPR023198">
    <property type="entry name" value="PGP-like_dom2"/>
</dbReference>
<dbReference type="GO" id="GO:0005975">
    <property type="term" value="P:carbohydrate metabolic process"/>
    <property type="evidence" value="ECO:0007669"/>
    <property type="project" value="InterPro"/>
</dbReference>
<dbReference type="GO" id="GO:0046295">
    <property type="term" value="P:glycolate biosynthetic process"/>
    <property type="evidence" value="ECO:0007669"/>
    <property type="project" value="UniProtKB-UniRule"/>
</dbReference>
<dbReference type="CDD" id="cd16417">
    <property type="entry name" value="HAD_PGPase"/>
    <property type="match status" value="1"/>
</dbReference>
<reference evidence="11 12" key="2">
    <citation type="submission" date="2015-01" db="EMBL/GenBank/DDBJ databases">
        <authorList>
            <consortium name="NBRP consortium"/>
            <person name="Sawabe T."/>
            <person name="Meirelles P."/>
            <person name="Feng G."/>
            <person name="Sayaka M."/>
            <person name="Hattori M."/>
            <person name="Ohkuma M."/>
        </authorList>
    </citation>
    <scope>NUCLEOTIDE SEQUENCE [LARGE SCALE GENOMIC DNA]</scope>
    <source>
        <strain evidence="12">JCM 19241</strain>
    </source>
</reference>
<dbReference type="Proteomes" id="UP000031666">
    <property type="component" value="Unassembled WGS sequence"/>
</dbReference>
<evidence type="ECO:0000256" key="5">
    <source>
        <dbReference type="ARBA" id="ARBA00013078"/>
    </source>
</evidence>
<comment type="similarity">
    <text evidence="4 10">Belongs to the HAD-like hydrolase superfamily. CbbY/CbbZ/Gph/YieH family.</text>
</comment>
<comment type="catalytic activity">
    <reaction evidence="1 10">
        <text>2-phosphoglycolate + H2O = glycolate + phosphate</text>
        <dbReference type="Rhea" id="RHEA:14369"/>
        <dbReference type="ChEBI" id="CHEBI:15377"/>
        <dbReference type="ChEBI" id="CHEBI:29805"/>
        <dbReference type="ChEBI" id="CHEBI:43474"/>
        <dbReference type="ChEBI" id="CHEBI:58033"/>
        <dbReference type="EC" id="3.1.3.18"/>
    </reaction>
</comment>
<dbReference type="NCBIfam" id="TIGR01449">
    <property type="entry name" value="PGP_bact"/>
    <property type="match status" value="1"/>
</dbReference>
<organism evidence="11 12">
    <name type="scientific">Vibrio ishigakensis</name>
    <dbReference type="NCBI Taxonomy" id="1481914"/>
    <lineage>
        <taxon>Bacteria</taxon>
        <taxon>Pseudomonadati</taxon>
        <taxon>Pseudomonadota</taxon>
        <taxon>Gammaproteobacteria</taxon>
        <taxon>Vibrionales</taxon>
        <taxon>Vibrionaceae</taxon>
        <taxon>Vibrio</taxon>
    </lineage>
</organism>
<evidence type="ECO:0000256" key="6">
    <source>
        <dbReference type="ARBA" id="ARBA00022723"/>
    </source>
</evidence>
<dbReference type="NCBIfam" id="TIGR01549">
    <property type="entry name" value="HAD-SF-IA-v1"/>
    <property type="match status" value="1"/>
</dbReference>
<dbReference type="PANTHER" id="PTHR43434">
    <property type="entry name" value="PHOSPHOGLYCOLATE PHOSPHATASE"/>
    <property type="match status" value="1"/>
</dbReference>
<dbReference type="Pfam" id="PF13419">
    <property type="entry name" value="HAD_2"/>
    <property type="match status" value="1"/>
</dbReference>
<dbReference type="InterPro" id="IPR006549">
    <property type="entry name" value="HAD-SF_hydro_IIIA"/>
</dbReference>
<dbReference type="UniPathway" id="UPA00865">
    <property type="reaction ID" value="UER00834"/>
</dbReference>
<dbReference type="AlphaFoldDB" id="A0A0B8QF14"/>
<dbReference type="FunFam" id="3.40.50.1000:FF:000022">
    <property type="entry name" value="Phosphoglycolate phosphatase"/>
    <property type="match status" value="1"/>
</dbReference>
<name>A0A0B8QF14_9VIBR</name>
<comment type="pathway">
    <text evidence="3 10">Organic acid metabolism; glycolate biosynthesis; glycolate from 2-phosphoglycolate: step 1/1.</text>
</comment>
<accession>A0A0B8QF14</accession>
<dbReference type="SUPFAM" id="SSF56784">
    <property type="entry name" value="HAD-like"/>
    <property type="match status" value="1"/>
</dbReference>
<keyword evidence="7 10" id="KW-0378">Hydrolase</keyword>
<dbReference type="InterPro" id="IPR036412">
    <property type="entry name" value="HAD-like_sf"/>
</dbReference>
<keyword evidence="9 10" id="KW-0119">Carbohydrate metabolism</keyword>
<dbReference type="GO" id="GO:0006281">
    <property type="term" value="P:DNA repair"/>
    <property type="evidence" value="ECO:0007669"/>
    <property type="project" value="TreeGrafter"/>
</dbReference>
<dbReference type="InterPro" id="IPR050155">
    <property type="entry name" value="HAD-like_hydrolase_sf"/>
</dbReference>
<evidence type="ECO:0000256" key="7">
    <source>
        <dbReference type="ARBA" id="ARBA00022801"/>
    </source>
</evidence>
<dbReference type="NCBIfam" id="TIGR01662">
    <property type="entry name" value="HAD-SF-IIIA"/>
    <property type="match status" value="1"/>
</dbReference>
<evidence type="ECO:0000256" key="2">
    <source>
        <dbReference type="ARBA" id="ARBA00001946"/>
    </source>
</evidence>
<keyword evidence="6 10" id="KW-0479">Metal-binding</keyword>
<proteinExistence type="inferred from homology"/>
<keyword evidence="8 10" id="KW-0460">Magnesium</keyword>
<evidence type="ECO:0000256" key="1">
    <source>
        <dbReference type="ARBA" id="ARBA00000830"/>
    </source>
</evidence>
<evidence type="ECO:0000256" key="4">
    <source>
        <dbReference type="ARBA" id="ARBA00006171"/>
    </source>
</evidence>
<dbReference type="PRINTS" id="PR00413">
    <property type="entry name" value="HADHALOGNASE"/>
</dbReference>
<comment type="caution">
    <text evidence="11">The sequence shown here is derived from an EMBL/GenBank/DDBJ whole genome shotgun (WGS) entry which is preliminary data.</text>
</comment>
<dbReference type="InterPro" id="IPR006439">
    <property type="entry name" value="HAD-SF_hydro_IA"/>
</dbReference>
<dbReference type="PANTHER" id="PTHR43434:SF1">
    <property type="entry name" value="PHOSPHOGLYCOLATE PHOSPHATASE"/>
    <property type="match status" value="1"/>
</dbReference>
<evidence type="ECO:0000256" key="3">
    <source>
        <dbReference type="ARBA" id="ARBA00004818"/>
    </source>
</evidence>
<evidence type="ECO:0000256" key="9">
    <source>
        <dbReference type="ARBA" id="ARBA00023277"/>
    </source>
</evidence>
<dbReference type="NCBIfam" id="NF009695">
    <property type="entry name" value="PRK13222.1-2"/>
    <property type="match status" value="1"/>
</dbReference>
<dbReference type="InterPro" id="IPR041492">
    <property type="entry name" value="HAD_2"/>
</dbReference>
<dbReference type="Gene3D" id="3.40.50.1000">
    <property type="entry name" value="HAD superfamily/HAD-like"/>
    <property type="match status" value="1"/>
</dbReference>
<dbReference type="SFLD" id="SFLDG01135">
    <property type="entry name" value="C1.5.6:_HAD__Beta-PGM__Phospha"/>
    <property type="match status" value="1"/>
</dbReference>
<evidence type="ECO:0000313" key="12">
    <source>
        <dbReference type="Proteomes" id="UP000031666"/>
    </source>
</evidence>
<comment type="function">
    <text evidence="10">Specifically catalyzes the dephosphorylation of 2-phosphoglycolate. Is involved in the dissimilation of the intracellular 2-phosphoglycolate formed during the DNA repair of 3'-phosphoglycolate ends, a major class of DNA lesions induced by oxidative stress.</text>
</comment>
<gene>
    <name evidence="11" type="ORF">JCM19241_1666</name>
</gene>